<proteinExistence type="predicted"/>
<feature type="domain" description="Glucose/Sorbosone dehydrogenase" evidence="3">
    <location>
        <begin position="67"/>
        <end position="354"/>
    </location>
</feature>
<keyword evidence="5" id="KW-1185">Reference proteome</keyword>
<dbReference type="InterPro" id="IPR011041">
    <property type="entry name" value="Quinoprot_gluc/sorb_DH_b-prop"/>
</dbReference>
<evidence type="ECO:0000313" key="5">
    <source>
        <dbReference type="Proteomes" id="UP001206128"/>
    </source>
</evidence>
<dbReference type="InterPro" id="IPR012938">
    <property type="entry name" value="Glc/Sorbosone_DH"/>
</dbReference>
<dbReference type="PROSITE" id="PS51318">
    <property type="entry name" value="TAT"/>
    <property type="match status" value="1"/>
</dbReference>
<accession>A0AAE3GLT0</accession>
<protein>
    <submittedName>
        <fullName evidence="4">Glucose/arabinose dehydrogenase, beta-propeller fold</fullName>
    </submittedName>
</protein>
<evidence type="ECO:0000256" key="1">
    <source>
        <dbReference type="SAM" id="MobiDB-lite"/>
    </source>
</evidence>
<evidence type="ECO:0000259" key="3">
    <source>
        <dbReference type="Pfam" id="PF07995"/>
    </source>
</evidence>
<dbReference type="Gene3D" id="2.120.10.30">
    <property type="entry name" value="TolB, C-terminal domain"/>
    <property type="match status" value="1"/>
</dbReference>
<gene>
    <name evidence="4" type="ORF">LX83_007271</name>
</gene>
<keyword evidence="2" id="KW-0732">Signal</keyword>
<dbReference type="InterPro" id="IPR006311">
    <property type="entry name" value="TAT_signal"/>
</dbReference>
<name>A0AAE3GLT0_9PSEU</name>
<dbReference type="PANTHER" id="PTHR19328:SF75">
    <property type="entry name" value="ALDOSE SUGAR DEHYDROGENASE YLII"/>
    <property type="match status" value="1"/>
</dbReference>
<feature type="region of interest" description="Disordered" evidence="1">
    <location>
        <begin position="27"/>
        <end position="48"/>
    </location>
</feature>
<sequence length="413" mass="43261">MPQRSRMSWLALLSAAAATAALSVAGPTAASAGPAPGSGSGSADTSRPAAVPLDQLTVTTTLVASGLQRPTAIAPAGDGSGRLFVTEKPGRVRAYHPSTGLAATPVLDITDRVDNSGNERGLLGIATSPRFATDHALYAAYTALPSSAVTLSRFILGGSTVREEVLLTQEHATYDNHNGGQLAFGADGYLYWAIGDGGGAGDPFDSGQNLNTLLGKILRLDVQRRCGGRGYCVPSDNPFVGNAKARPEIWTYGVRNPWRFSFDAKDGSLWIADVGQGAYEEVDHLSRTQGGANLGWSCREGPAQFDANQCFSGSRYVEPVFAYQTSVDGCAVVGGFVYRGARFADLAGGTYVATDYCSNTAWAVRANADGTHQSARIGEFPIQPTTFGVDAAGELYLANDLPGQLYAVSFAKR</sequence>
<feature type="compositionally biased region" description="Low complexity" evidence="1">
    <location>
        <begin position="27"/>
        <end position="43"/>
    </location>
</feature>
<dbReference type="EMBL" id="JAMTCK010000032">
    <property type="protein sequence ID" value="MCP2170380.1"/>
    <property type="molecule type" value="Genomic_DNA"/>
</dbReference>
<organism evidence="4 5">
    <name type="scientific">Goodfellowiella coeruleoviolacea</name>
    <dbReference type="NCBI Taxonomy" id="334858"/>
    <lineage>
        <taxon>Bacteria</taxon>
        <taxon>Bacillati</taxon>
        <taxon>Actinomycetota</taxon>
        <taxon>Actinomycetes</taxon>
        <taxon>Pseudonocardiales</taxon>
        <taxon>Pseudonocardiaceae</taxon>
        <taxon>Goodfellowiella</taxon>
    </lineage>
</organism>
<dbReference type="SUPFAM" id="SSF50952">
    <property type="entry name" value="Soluble quinoprotein glucose dehydrogenase"/>
    <property type="match status" value="1"/>
</dbReference>
<dbReference type="PANTHER" id="PTHR19328">
    <property type="entry name" value="HEDGEHOG-INTERACTING PROTEIN"/>
    <property type="match status" value="1"/>
</dbReference>
<feature type="chain" id="PRO_5042291786" evidence="2">
    <location>
        <begin position="33"/>
        <end position="413"/>
    </location>
</feature>
<feature type="signal peptide" evidence="2">
    <location>
        <begin position="1"/>
        <end position="32"/>
    </location>
</feature>
<reference evidence="4" key="1">
    <citation type="submission" date="2022-06" db="EMBL/GenBank/DDBJ databases">
        <title>Genomic Encyclopedia of Archaeal and Bacterial Type Strains, Phase II (KMG-II): from individual species to whole genera.</title>
        <authorList>
            <person name="Goeker M."/>
        </authorList>
    </citation>
    <scope>NUCLEOTIDE SEQUENCE</scope>
    <source>
        <strain evidence="4">DSM 43935</strain>
    </source>
</reference>
<dbReference type="InterPro" id="IPR011042">
    <property type="entry name" value="6-blade_b-propeller_TolB-like"/>
</dbReference>
<evidence type="ECO:0000313" key="4">
    <source>
        <dbReference type="EMBL" id="MCP2170380.1"/>
    </source>
</evidence>
<dbReference type="Pfam" id="PF07995">
    <property type="entry name" value="GSDH"/>
    <property type="match status" value="1"/>
</dbReference>
<dbReference type="Proteomes" id="UP001206128">
    <property type="component" value="Unassembled WGS sequence"/>
</dbReference>
<comment type="caution">
    <text evidence="4">The sequence shown here is derived from an EMBL/GenBank/DDBJ whole genome shotgun (WGS) entry which is preliminary data.</text>
</comment>
<dbReference type="AlphaFoldDB" id="A0AAE3GLT0"/>
<evidence type="ECO:0000256" key="2">
    <source>
        <dbReference type="SAM" id="SignalP"/>
    </source>
</evidence>
<dbReference type="RefSeq" id="WP_253780638.1">
    <property type="nucleotide sequence ID" value="NZ_JAMTCK010000032.1"/>
</dbReference>